<dbReference type="AlphaFoldDB" id="A0AAE8MQA2"/>
<dbReference type="InterPro" id="IPR002523">
    <property type="entry name" value="MgTranspt_CorA/ZnTranspt_ZntB"/>
</dbReference>
<keyword evidence="9" id="KW-1185">Reference proteome</keyword>
<dbReference type="FunFam" id="1.20.58.340:FF:000014">
    <property type="entry name" value="CorA family metal ion transporter"/>
    <property type="match status" value="1"/>
</dbReference>
<accession>A0AAE8MQA2</accession>
<protein>
    <submittedName>
        <fullName evidence="8">Related to MNR2 - manganese resistance protein</fullName>
    </submittedName>
</protein>
<feature type="compositionally biased region" description="Basic residues" evidence="6">
    <location>
        <begin position="45"/>
        <end position="60"/>
    </location>
</feature>
<evidence type="ECO:0000256" key="5">
    <source>
        <dbReference type="ARBA" id="ARBA00023136"/>
    </source>
</evidence>
<feature type="compositionally biased region" description="Basic residues" evidence="6">
    <location>
        <begin position="255"/>
        <end position="265"/>
    </location>
</feature>
<feature type="compositionally biased region" description="Basic and acidic residues" evidence="6">
    <location>
        <begin position="72"/>
        <end position="88"/>
    </location>
</feature>
<dbReference type="FunFam" id="1.20.58.340:FF:000008">
    <property type="entry name" value="CorA family metal ion transporter"/>
    <property type="match status" value="1"/>
</dbReference>
<evidence type="ECO:0000313" key="8">
    <source>
        <dbReference type="EMBL" id="SPN96848.1"/>
    </source>
</evidence>
<evidence type="ECO:0000313" key="9">
    <source>
        <dbReference type="Proteomes" id="UP001187682"/>
    </source>
</evidence>
<reference evidence="8" key="1">
    <citation type="submission" date="2018-03" db="EMBL/GenBank/DDBJ databases">
        <authorList>
            <person name="Guldener U."/>
        </authorList>
    </citation>
    <scope>NUCLEOTIDE SEQUENCE</scope>
</reference>
<gene>
    <name evidence="8" type="ORF">DNG_00368</name>
</gene>
<feature type="transmembrane region" description="Helical" evidence="7">
    <location>
        <begin position="816"/>
        <end position="837"/>
    </location>
</feature>
<keyword evidence="4 7" id="KW-1133">Transmembrane helix</keyword>
<feature type="region of interest" description="Disordered" evidence="6">
    <location>
        <begin position="1"/>
        <end position="219"/>
    </location>
</feature>
<dbReference type="GO" id="GO:0000329">
    <property type="term" value="C:fungal-type vacuole membrane"/>
    <property type="evidence" value="ECO:0007669"/>
    <property type="project" value="TreeGrafter"/>
</dbReference>
<dbReference type="InterPro" id="IPR044089">
    <property type="entry name" value="Alr1-like"/>
</dbReference>
<comment type="caution">
    <text evidence="8">The sequence shown here is derived from an EMBL/GenBank/DDBJ whole genome shotgun (WGS) entry which is preliminary data.</text>
</comment>
<keyword evidence="5 7" id="KW-0472">Membrane</keyword>
<dbReference type="Proteomes" id="UP001187682">
    <property type="component" value="Unassembled WGS sequence"/>
</dbReference>
<dbReference type="GO" id="GO:0010961">
    <property type="term" value="P:intracellular magnesium ion homeostasis"/>
    <property type="evidence" value="ECO:0007669"/>
    <property type="project" value="TreeGrafter"/>
</dbReference>
<proteinExistence type="inferred from homology"/>
<evidence type="ECO:0000256" key="6">
    <source>
        <dbReference type="SAM" id="MobiDB-lite"/>
    </source>
</evidence>
<feature type="compositionally biased region" description="Acidic residues" evidence="6">
    <location>
        <begin position="399"/>
        <end position="413"/>
    </location>
</feature>
<dbReference type="Pfam" id="PF01544">
    <property type="entry name" value="CorA"/>
    <property type="match status" value="1"/>
</dbReference>
<feature type="compositionally biased region" description="Polar residues" evidence="6">
    <location>
        <begin position="111"/>
        <end position="128"/>
    </location>
</feature>
<evidence type="ECO:0000256" key="7">
    <source>
        <dbReference type="SAM" id="Phobius"/>
    </source>
</evidence>
<name>A0AAE8MQA2_9PEZI</name>
<feature type="region of interest" description="Disordered" evidence="6">
    <location>
        <begin position="396"/>
        <end position="510"/>
    </location>
</feature>
<comment type="subcellular location">
    <subcellularLocation>
        <location evidence="1">Membrane</location>
        <topology evidence="1">Multi-pass membrane protein</topology>
    </subcellularLocation>
</comment>
<feature type="compositionally biased region" description="Low complexity" evidence="6">
    <location>
        <begin position="492"/>
        <end position="501"/>
    </location>
</feature>
<organism evidence="8 9">
    <name type="scientific">Cephalotrichum gorgonifer</name>
    <dbReference type="NCBI Taxonomy" id="2041049"/>
    <lineage>
        <taxon>Eukaryota</taxon>
        <taxon>Fungi</taxon>
        <taxon>Dikarya</taxon>
        <taxon>Ascomycota</taxon>
        <taxon>Pezizomycotina</taxon>
        <taxon>Sordariomycetes</taxon>
        <taxon>Hypocreomycetidae</taxon>
        <taxon>Microascales</taxon>
        <taxon>Microascaceae</taxon>
        <taxon>Cephalotrichum</taxon>
    </lineage>
</organism>
<dbReference type="EMBL" id="ONZQ02000001">
    <property type="protein sequence ID" value="SPN96848.1"/>
    <property type="molecule type" value="Genomic_DNA"/>
</dbReference>
<feature type="compositionally biased region" description="Polar residues" evidence="6">
    <location>
        <begin position="159"/>
        <end position="172"/>
    </location>
</feature>
<dbReference type="SUPFAM" id="SSF143865">
    <property type="entry name" value="CorA soluble domain-like"/>
    <property type="match status" value="1"/>
</dbReference>
<dbReference type="Gene3D" id="1.20.58.340">
    <property type="entry name" value="Magnesium transport protein CorA, transmembrane region"/>
    <property type="match status" value="2"/>
</dbReference>
<comment type="similarity">
    <text evidence="2">Belongs to the CorA metal ion transporter (MIT) (TC 1.A.35) family.</text>
</comment>
<dbReference type="CDD" id="cd12829">
    <property type="entry name" value="Alr1p-like"/>
    <property type="match status" value="1"/>
</dbReference>
<dbReference type="PANTHER" id="PTHR21535:SF51">
    <property type="entry name" value="MANGANESE RESISTANCE PROTEIN MNR2"/>
    <property type="match status" value="1"/>
</dbReference>
<dbReference type="InterPro" id="IPR045863">
    <property type="entry name" value="CorA_TM1_TM2"/>
</dbReference>
<evidence type="ECO:0000256" key="1">
    <source>
        <dbReference type="ARBA" id="ARBA00004141"/>
    </source>
</evidence>
<dbReference type="SUPFAM" id="SSF144083">
    <property type="entry name" value="Magnesium transport protein CorA, transmembrane region"/>
    <property type="match status" value="1"/>
</dbReference>
<feature type="compositionally biased region" description="Polar residues" evidence="6">
    <location>
        <begin position="1"/>
        <end position="13"/>
    </location>
</feature>
<dbReference type="GO" id="GO:0015095">
    <property type="term" value="F:magnesium ion transmembrane transporter activity"/>
    <property type="evidence" value="ECO:0007669"/>
    <property type="project" value="InterPro"/>
</dbReference>
<evidence type="ECO:0000256" key="2">
    <source>
        <dbReference type="ARBA" id="ARBA00009765"/>
    </source>
</evidence>
<dbReference type="PANTHER" id="PTHR21535">
    <property type="entry name" value="MAGNESIUM AND COBALT TRANSPORT PROTEIN/MITOCHONDRIAL IMPORT INNER MEMBRANE TRANSLOCASE SUBUNIT TIM8"/>
    <property type="match status" value="1"/>
</dbReference>
<feature type="region of interest" description="Disordered" evidence="6">
    <location>
        <begin position="236"/>
        <end position="273"/>
    </location>
</feature>
<keyword evidence="3 7" id="KW-0812">Transmembrane</keyword>
<dbReference type="Gene3D" id="3.30.460.20">
    <property type="entry name" value="CorA soluble domain-like"/>
    <property type="match status" value="1"/>
</dbReference>
<sequence length="843" mass="94027">MSDNPFTPLSTIQDMPDVPILDPDTEAPPVASPARATASSSKAAPGRRKKHRGGRKKRTRRESFAPLQEESNGDREPTSARDVARESLYDLQRNLSSSSLNSEALTDSRGQRSSSPPLRTHTTSSTAQARMLRSPSFVRQNTRRRPSLVNPPDRDLTQWDETSPLISSSNYATRGESAIGGSGINPRRESGTSSLTKPKSAFDVNYPPSVPGTPTLGPVGTDMSFGDVLIRDKLARDESPGRLSLAGDEDDTGRRSRSPSARKRSTGSPRAEDAARYLAAELSEVAEEDAYSATGRTRPRRRRRTPWPDLAALEAWRNYEKEQEASRSVKRITEPQLINGRLRAVHKSWYRSDDELPYRFTYFNEDLQSTIHSQTISGLIQSGGSFRELFIPDPRVLSDDESEEEEEWGEEEFNPFTRVAHNSNESLDDESKSPLSPPPTRHLSAMSTQGNGEAVADAPGRPHSGTSPAEGPTPAQHHDGEPKRTSPPPFSKPAFSASPDPTGGDRSPKYGDRPVWWLDVLSPTEAEMKIISQAFGIHPLTAEDIMVQEAREKVELFHNYYFVNYRTFDQDPRSGTHMGAVNMYSVVFREGIITFHFSITPHSANVRRRIRQLKDYLIVSSDWISYAIIDDITDVFGPIIQNIEEEVDDIDEAIMSTWDKKEPRDDENEKVGGDDTMTAELSGGDVLRRVSDCRKRVMSLYRLLGNKADVIKGFAKRCNEQYKVTPHSDIGLYLGDIQDHIVTMTSNLSHYEKILARAHGNYLAHINCRMTERSEATADSLNKLTVLGTIVLPMNIITGLWGMNVWVPGQESEGNLVWFTCITLGLVAFGFCCYFTAKRVYSI</sequence>
<feature type="transmembrane region" description="Helical" evidence="7">
    <location>
        <begin position="784"/>
        <end position="804"/>
    </location>
</feature>
<evidence type="ECO:0000256" key="3">
    <source>
        <dbReference type="ARBA" id="ARBA00022692"/>
    </source>
</evidence>
<evidence type="ECO:0000256" key="4">
    <source>
        <dbReference type="ARBA" id="ARBA00022989"/>
    </source>
</evidence>
<dbReference type="InterPro" id="IPR045861">
    <property type="entry name" value="CorA_cytoplasmic_dom"/>
</dbReference>